<name>A0ABY9RFN3_9BURK</name>
<organism evidence="2 3">
    <name type="scientific">Undibacterium cyanobacteriorum</name>
    <dbReference type="NCBI Taxonomy" id="3073561"/>
    <lineage>
        <taxon>Bacteria</taxon>
        <taxon>Pseudomonadati</taxon>
        <taxon>Pseudomonadota</taxon>
        <taxon>Betaproteobacteria</taxon>
        <taxon>Burkholderiales</taxon>
        <taxon>Oxalobacteraceae</taxon>
        <taxon>Undibacterium</taxon>
    </lineage>
</organism>
<reference evidence="2" key="1">
    <citation type="submission" date="2023-09" db="EMBL/GenBank/DDBJ databases">
        <title>Undibacterium sp. 20NA77.5 isolated from freshwater.</title>
        <authorList>
            <person name="Le V."/>
            <person name="Ko S.-R."/>
            <person name="Ahn C.-Y."/>
            <person name="Oh H.-M."/>
        </authorList>
    </citation>
    <scope>NUCLEOTIDE SEQUENCE</scope>
    <source>
        <strain evidence="2">20NA77.5</strain>
    </source>
</reference>
<sequence length="204" mass="21734">MVISKKMANVTAKGAASSKAKASLNPRAKSTSSAKTTAAPVSVSAAGKTKKATNVVKPTVISEKKILSTAKLAVEKVIDAKKSPAKQGAKKSNALQVELKKSTMKRSATKADLKKHAAAKETGSTKTLKQKKEKLVRDSFTMPESEYAVLGEVKKECLSKGVEVKKSQLLRIGLALLKTLDVNQVQAQLENLPELKAGRPKLNK</sequence>
<feature type="region of interest" description="Disordered" evidence="1">
    <location>
        <begin position="1"/>
        <end position="53"/>
    </location>
</feature>
<evidence type="ECO:0000313" key="3">
    <source>
        <dbReference type="Proteomes" id="UP001181355"/>
    </source>
</evidence>
<evidence type="ECO:0000313" key="2">
    <source>
        <dbReference type="EMBL" id="WMW79756.1"/>
    </source>
</evidence>
<evidence type="ECO:0000256" key="1">
    <source>
        <dbReference type="SAM" id="MobiDB-lite"/>
    </source>
</evidence>
<feature type="compositionally biased region" description="Low complexity" evidence="1">
    <location>
        <begin position="12"/>
        <end position="46"/>
    </location>
</feature>
<dbReference type="RefSeq" id="WP_309481251.1">
    <property type="nucleotide sequence ID" value="NZ_CP133720.1"/>
</dbReference>
<proteinExistence type="predicted"/>
<dbReference type="Proteomes" id="UP001181355">
    <property type="component" value="Chromosome"/>
</dbReference>
<protein>
    <submittedName>
        <fullName evidence="2">Uncharacterized protein</fullName>
    </submittedName>
</protein>
<keyword evidence="3" id="KW-1185">Reference proteome</keyword>
<gene>
    <name evidence="2" type="ORF">RF679_13985</name>
</gene>
<accession>A0ABY9RFN3</accession>
<dbReference type="EMBL" id="CP133720">
    <property type="protein sequence ID" value="WMW79756.1"/>
    <property type="molecule type" value="Genomic_DNA"/>
</dbReference>